<keyword evidence="6 9" id="KW-0328">Glycosyltransferase</keyword>
<evidence type="ECO:0000313" key="10">
    <source>
        <dbReference type="EMBL" id="CCD29065.1"/>
    </source>
</evidence>
<proteinExistence type="inferred from homology"/>
<sequence length="459" mass="51763">MNSRLIVVSNRVAPPQEGRSAAGGLAVGVFDALRETGGLWFGWNGDTAPEAKAAKLEARGNITYATVTLSRKDYDQYYRGFSNAILWPTFHYRNDLARYDRQEYAGYLRVNDWLARQLIPLLQPDDLIWVHDYHLIPFAAALRNAGSRHPVGFFLHIPFPMPEILRTIPPHAALIEALCQYDVVGFQTRTDLQAFTDYITRYAPGTVDRNGVVRLHGHALKAAVYPIGIYPDAIANAAQRYSHRRPVTSLRVYLQHRKLIISVDRLDYSKGLIERFLAFERLLQNAPELHGKVTFVQIAPPTRTDVQAYQRIRGALEGEAGRINGRFAQLDWTPIRYLNRKYERNVLMALFRAAHVGYVTPLRDGMNLVAKEYVAAQAPHDPGVLVLSQFSGAADELTDALLVNPFDSAQMAEALQAALSMPLEQRQARHCAMMRALHSKNLSVWLNAFLRDLQRTAAH</sequence>
<dbReference type="GO" id="GO:0005992">
    <property type="term" value="P:trehalose biosynthetic process"/>
    <property type="evidence" value="ECO:0007669"/>
    <property type="project" value="UniProtKB-UniRule"/>
</dbReference>
<evidence type="ECO:0000313" key="11">
    <source>
        <dbReference type="Proteomes" id="UP000054051"/>
    </source>
</evidence>
<accession>G2J8G8</accession>
<dbReference type="AlphaFoldDB" id="G2J8G8"/>
<dbReference type="Proteomes" id="UP000054051">
    <property type="component" value="Unassembled WGS sequence"/>
</dbReference>
<dbReference type="CDD" id="cd03788">
    <property type="entry name" value="GT20_TPS"/>
    <property type="match status" value="1"/>
</dbReference>
<dbReference type="Gene3D" id="3.40.50.2000">
    <property type="entry name" value="Glycogen Phosphorylase B"/>
    <property type="match status" value="2"/>
</dbReference>
<dbReference type="PANTHER" id="PTHR10788:SF106">
    <property type="entry name" value="BCDNA.GH08860"/>
    <property type="match status" value="1"/>
</dbReference>
<comment type="caution">
    <text evidence="10">The sequence shown here is derived from an EMBL/GenBank/DDBJ whole genome shotgun (WGS) entry which is preliminary data.</text>
</comment>
<dbReference type="Pfam" id="PF00982">
    <property type="entry name" value="Glyco_transf_20"/>
    <property type="match status" value="1"/>
</dbReference>
<protein>
    <recommendedName>
        <fullName evidence="5 9">Trehalose-6-phosphate synthase</fullName>
        <ecNumber evidence="4 9">2.4.1.15</ecNumber>
    </recommendedName>
    <alternativeName>
        <fullName evidence="9">Osmoregulatory trehalose synthesis protein A</fullName>
    </alternativeName>
    <alternativeName>
        <fullName evidence="9">UDP-glucose-glucosephosphate glucosyltransferase</fullName>
    </alternativeName>
</protein>
<evidence type="ECO:0000256" key="1">
    <source>
        <dbReference type="ARBA" id="ARBA00005199"/>
    </source>
</evidence>
<name>G2J8G8_9BURK</name>
<evidence type="ECO:0000256" key="9">
    <source>
        <dbReference type="RuleBase" id="RU362045"/>
    </source>
</evidence>
<dbReference type="FunFam" id="3.40.50.2000:FF:000024">
    <property type="entry name" value="Trehalose-6-phosphate synthase"/>
    <property type="match status" value="1"/>
</dbReference>
<dbReference type="OrthoDB" id="9815690at2"/>
<reference evidence="10 11" key="1">
    <citation type="submission" date="2011-08" db="EMBL/GenBank/DDBJ databases">
        <title>The genome of the obligate endobacterium of an arbuscular mycorrhizal fungus reveals an interphylum network of nutritional interactions.</title>
        <authorList>
            <person name="Ghignone S."/>
            <person name="Salvioli A."/>
            <person name="Anca I."/>
            <person name="Lumini E."/>
            <person name="Ortu G."/>
            <person name="Petiti L."/>
            <person name="Cruveiller S."/>
            <person name="Bianciotto V."/>
            <person name="Piffanelli P."/>
            <person name="Lanfranco L."/>
            <person name="Bonfante P."/>
        </authorList>
    </citation>
    <scope>NUCLEOTIDE SEQUENCE [LARGE SCALE GENOMIC DNA]</scope>
    <source>
        <strain evidence="10 11">BEG34</strain>
    </source>
</reference>
<evidence type="ECO:0000256" key="7">
    <source>
        <dbReference type="ARBA" id="ARBA00022679"/>
    </source>
</evidence>
<evidence type="ECO:0000256" key="8">
    <source>
        <dbReference type="ARBA" id="ARBA00048039"/>
    </source>
</evidence>
<evidence type="ECO:0000256" key="4">
    <source>
        <dbReference type="ARBA" id="ARBA00012538"/>
    </source>
</evidence>
<evidence type="ECO:0000256" key="2">
    <source>
        <dbReference type="ARBA" id="ARBA00008799"/>
    </source>
</evidence>
<dbReference type="InterPro" id="IPR012766">
    <property type="entry name" value="Trehalose_OtsA"/>
</dbReference>
<comment type="pathway">
    <text evidence="1 9">Glycan biosynthesis; trehalose biosynthesis.</text>
</comment>
<comment type="function">
    <text evidence="9">Probably involved in the osmoprotection via the biosynthesis of trehalose. Catalyzes the transfer of glucose from UDP-alpha-D-glucose (UDP-Glc) to D-glucose 6-phosphate (Glc-6-P) to form trehalose-6-phosphate. Acts with retention of the anomeric configuration of the UDP-sugar donor.</text>
</comment>
<dbReference type="UniPathway" id="UPA00299"/>
<organism evidence="10 11">
    <name type="scientific">Candidatus Glomeribacter gigasporarum BEG34</name>
    <dbReference type="NCBI Taxonomy" id="1070319"/>
    <lineage>
        <taxon>Bacteria</taxon>
        <taxon>Pseudomonadati</taxon>
        <taxon>Pseudomonadota</taxon>
        <taxon>Betaproteobacteria</taxon>
        <taxon>Burkholderiales</taxon>
        <taxon>Burkholderiaceae</taxon>
        <taxon>Candidatus Glomeribacter</taxon>
    </lineage>
</organism>
<dbReference type="PANTHER" id="PTHR10788">
    <property type="entry name" value="TREHALOSE-6-PHOSPHATE SYNTHASE"/>
    <property type="match status" value="1"/>
</dbReference>
<evidence type="ECO:0000256" key="5">
    <source>
        <dbReference type="ARBA" id="ARBA00018539"/>
    </source>
</evidence>
<comment type="catalytic activity">
    <reaction evidence="8 9">
        <text>D-glucose 6-phosphate + UDP-alpha-D-glucose = alpha,alpha-trehalose 6-phosphate + UDP + H(+)</text>
        <dbReference type="Rhea" id="RHEA:18889"/>
        <dbReference type="ChEBI" id="CHEBI:15378"/>
        <dbReference type="ChEBI" id="CHEBI:58223"/>
        <dbReference type="ChEBI" id="CHEBI:58429"/>
        <dbReference type="ChEBI" id="CHEBI:58885"/>
        <dbReference type="ChEBI" id="CHEBI:61548"/>
        <dbReference type="EC" id="2.4.1.15"/>
    </reaction>
</comment>
<dbReference type="GO" id="GO:0003825">
    <property type="term" value="F:alpha,alpha-trehalose-phosphate synthase (UDP-forming) activity"/>
    <property type="evidence" value="ECO:0007669"/>
    <property type="project" value="UniProtKB-UniRule"/>
</dbReference>
<dbReference type="eggNOG" id="COG0380">
    <property type="taxonomic scope" value="Bacteria"/>
</dbReference>
<comment type="subunit">
    <text evidence="3 9">Homotetramer.</text>
</comment>
<evidence type="ECO:0000256" key="3">
    <source>
        <dbReference type="ARBA" id="ARBA00011881"/>
    </source>
</evidence>
<dbReference type="STRING" id="1070319.CAGGBEG34_200067"/>
<dbReference type="RefSeq" id="WP_006682304.1">
    <property type="nucleotide sequence ID" value="NZ_CAFB01000037.1"/>
</dbReference>
<dbReference type="EMBL" id="CAFB01000037">
    <property type="protein sequence ID" value="CCD29065.1"/>
    <property type="molecule type" value="Genomic_DNA"/>
</dbReference>
<keyword evidence="7 9" id="KW-0808">Transferase</keyword>
<dbReference type="EC" id="2.4.1.15" evidence="4 9"/>
<keyword evidence="11" id="KW-1185">Reference proteome</keyword>
<gene>
    <name evidence="10" type="primary">otsA</name>
    <name evidence="10" type="ORF">CAGGBEG34_200067</name>
</gene>
<dbReference type="SUPFAM" id="SSF53756">
    <property type="entry name" value="UDP-Glycosyltransferase/glycogen phosphorylase"/>
    <property type="match status" value="1"/>
</dbReference>
<dbReference type="InterPro" id="IPR001830">
    <property type="entry name" value="Glyco_trans_20"/>
</dbReference>
<dbReference type="NCBIfam" id="TIGR02400">
    <property type="entry name" value="trehalose_OtsA"/>
    <property type="match status" value="1"/>
</dbReference>
<evidence type="ECO:0000256" key="6">
    <source>
        <dbReference type="ARBA" id="ARBA00022676"/>
    </source>
</evidence>
<comment type="similarity">
    <text evidence="2 9">Belongs to the glycosyltransferase 20 family.</text>
</comment>